<dbReference type="InterPro" id="IPR035965">
    <property type="entry name" value="PAS-like_dom_sf"/>
</dbReference>
<dbReference type="SUPFAM" id="SSF55785">
    <property type="entry name" value="PYP-like sensor domain (PAS domain)"/>
    <property type="match status" value="1"/>
</dbReference>
<evidence type="ECO:0000259" key="1">
    <source>
        <dbReference type="PROSITE" id="PS50112"/>
    </source>
</evidence>
<dbReference type="CDD" id="cd00130">
    <property type="entry name" value="PAS"/>
    <property type="match status" value="1"/>
</dbReference>
<dbReference type="Pfam" id="PF08447">
    <property type="entry name" value="PAS_3"/>
    <property type="match status" value="1"/>
</dbReference>
<dbReference type="Gene3D" id="3.30.450.20">
    <property type="entry name" value="PAS domain"/>
    <property type="match status" value="1"/>
</dbReference>
<dbReference type="AlphaFoldDB" id="A0A323UDB8"/>
<dbReference type="PROSITE" id="PS50112">
    <property type="entry name" value="PAS"/>
    <property type="match status" value="1"/>
</dbReference>
<dbReference type="EMBL" id="QKQS01000023">
    <property type="protein sequence ID" value="PZA10289.1"/>
    <property type="molecule type" value="Genomic_DNA"/>
</dbReference>
<comment type="caution">
    <text evidence="2">The sequence shown here is derived from an EMBL/GenBank/DDBJ whole genome shotgun (WGS) entry which is preliminary data.</text>
</comment>
<dbReference type="InterPro" id="IPR013655">
    <property type="entry name" value="PAS_fold_3"/>
</dbReference>
<evidence type="ECO:0000313" key="2">
    <source>
        <dbReference type="EMBL" id="PZA10289.1"/>
    </source>
</evidence>
<protein>
    <submittedName>
        <fullName evidence="2">Chemotaxis protein</fullName>
    </submittedName>
</protein>
<dbReference type="NCBIfam" id="TIGR00229">
    <property type="entry name" value="sensory_box"/>
    <property type="match status" value="1"/>
</dbReference>
<name>A0A323UDB8_RHOPL</name>
<dbReference type="InterPro" id="IPR000014">
    <property type="entry name" value="PAS"/>
</dbReference>
<organism evidence="2 3">
    <name type="scientific">Rhodopseudomonas palustris</name>
    <dbReference type="NCBI Taxonomy" id="1076"/>
    <lineage>
        <taxon>Bacteria</taxon>
        <taxon>Pseudomonadati</taxon>
        <taxon>Pseudomonadota</taxon>
        <taxon>Alphaproteobacteria</taxon>
        <taxon>Hyphomicrobiales</taxon>
        <taxon>Nitrobacteraceae</taxon>
        <taxon>Rhodopseudomonas</taxon>
    </lineage>
</organism>
<accession>A0A323UDB8</accession>
<gene>
    <name evidence="2" type="ORF">DNX69_12940</name>
</gene>
<dbReference type="Proteomes" id="UP000248134">
    <property type="component" value="Unassembled WGS sequence"/>
</dbReference>
<dbReference type="RefSeq" id="WP_110786399.1">
    <property type="nucleotide sequence ID" value="NZ_QKQS01000023.1"/>
</dbReference>
<dbReference type="SMART" id="SM00091">
    <property type="entry name" value="PAS"/>
    <property type="match status" value="1"/>
</dbReference>
<dbReference type="OrthoDB" id="266313at2"/>
<proteinExistence type="predicted"/>
<reference evidence="2 3" key="1">
    <citation type="submission" date="2018-06" db="EMBL/GenBank/DDBJ databases">
        <title>Draft Whole-Genome Sequence of the purple photosynthetic bacterium Rhodospeudomonas palustris XCP.</title>
        <authorList>
            <person name="Rayyan A."/>
            <person name="Meyer T.E."/>
            <person name="Kyndt J.A."/>
        </authorList>
    </citation>
    <scope>NUCLEOTIDE SEQUENCE [LARGE SCALE GENOMIC DNA]</scope>
    <source>
        <strain evidence="2 3">XCP</strain>
    </source>
</reference>
<feature type="domain" description="PAS" evidence="1">
    <location>
        <begin position="25"/>
        <end position="76"/>
    </location>
</feature>
<evidence type="ECO:0000313" key="3">
    <source>
        <dbReference type="Proteomes" id="UP000248134"/>
    </source>
</evidence>
<sequence>MAVQIRPTGKEVFFPAGELIVSKTDLKGRITYANRTFCHIAGYSEAELLGQPHSIIRHPDMPRAVFRLVWDTIAAGREIFGYVKNMARSGDHYWVFAHITPSFDENGKIVAYHSNRRTPDPSVVAGAIAPLYAEVLRVEQSHANGKQAVEAGLKALTDFVASKKVSYDELMFALQSAA</sequence>